<dbReference type="RefSeq" id="WP_261979335.1">
    <property type="nucleotide sequence ID" value="NZ_CP034882.1"/>
</dbReference>
<name>A0AAJ5TXV5_9GAMM</name>
<accession>A0AAJ5TXV5</accession>
<protein>
    <submittedName>
        <fullName evidence="1">Uncharacterized protein</fullName>
    </submittedName>
</protein>
<evidence type="ECO:0000313" key="2">
    <source>
        <dbReference type="Proteomes" id="UP001163440"/>
    </source>
</evidence>
<gene>
    <name evidence="1" type="ORF">OW720_01365</name>
</gene>
<dbReference type="EMBL" id="CP113406">
    <property type="protein sequence ID" value="WAI19205.1"/>
    <property type="molecule type" value="Genomic_DNA"/>
</dbReference>
<dbReference type="Proteomes" id="UP001163440">
    <property type="component" value="Chromosome"/>
</dbReference>
<reference evidence="1" key="1">
    <citation type="submission" date="2022-11" db="EMBL/GenBank/DDBJ databases">
        <title>The whole genome sequencing of pests is an important tool to study the evolution of the plant-insect interaction and insecticide resistance.</title>
        <authorList>
            <person name="Kananovich Y."/>
        </authorList>
    </citation>
    <scope>NUCLEOTIDE SEQUENCE</scope>
    <source>
        <strain evidence="1">BSU_Bre_2018</strain>
    </source>
</reference>
<evidence type="ECO:0000313" key="1">
    <source>
        <dbReference type="EMBL" id="WAI19205.1"/>
    </source>
</evidence>
<dbReference type="AlphaFoldDB" id="A0AAJ5TXV5"/>
<organism evidence="1 2">
    <name type="scientific">Buchnera aphidicola</name>
    <name type="common">Brevicoryne brassicae</name>
    <dbReference type="NCBI Taxonomy" id="911343"/>
    <lineage>
        <taxon>Bacteria</taxon>
        <taxon>Pseudomonadati</taxon>
        <taxon>Pseudomonadota</taxon>
        <taxon>Gammaproteobacteria</taxon>
        <taxon>Enterobacterales</taxon>
        <taxon>Erwiniaceae</taxon>
        <taxon>Buchnera</taxon>
    </lineage>
</organism>
<sequence length="55" mass="6274">MRCATIVSYVNGTNALLKIFSKNRKEAISIINSMTIKSFCAYIKKNIQQNKHLII</sequence>
<proteinExistence type="predicted"/>